<protein>
    <submittedName>
        <fullName evidence="1">Uncharacterized protein</fullName>
    </submittedName>
</protein>
<dbReference type="AlphaFoldDB" id="A0A0B0MEA1"/>
<proteinExistence type="predicted"/>
<accession>A0A0B0MEA1</accession>
<keyword evidence="2" id="KW-1185">Reference proteome</keyword>
<evidence type="ECO:0000313" key="2">
    <source>
        <dbReference type="Proteomes" id="UP000032142"/>
    </source>
</evidence>
<dbReference type="EMBL" id="JRRC01000350">
    <property type="protein sequence ID" value="KHF97230.1"/>
    <property type="molecule type" value="Genomic_DNA"/>
</dbReference>
<organism evidence="1 2">
    <name type="scientific">Gossypium arboreum</name>
    <name type="common">Tree cotton</name>
    <name type="synonym">Gossypium nanking</name>
    <dbReference type="NCBI Taxonomy" id="29729"/>
    <lineage>
        <taxon>Eukaryota</taxon>
        <taxon>Viridiplantae</taxon>
        <taxon>Streptophyta</taxon>
        <taxon>Embryophyta</taxon>
        <taxon>Tracheophyta</taxon>
        <taxon>Spermatophyta</taxon>
        <taxon>Magnoliopsida</taxon>
        <taxon>eudicotyledons</taxon>
        <taxon>Gunneridae</taxon>
        <taxon>Pentapetalae</taxon>
        <taxon>rosids</taxon>
        <taxon>malvids</taxon>
        <taxon>Malvales</taxon>
        <taxon>Malvaceae</taxon>
        <taxon>Malvoideae</taxon>
        <taxon>Gossypium</taxon>
    </lineage>
</organism>
<dbReference type="Proteomes" id="UP000032142">
    <property type="component" value="Unassembled WGS sequence"/>
</dbReference>
<comment type="caution">
    <text evidence="1">The sequence shown here is derived from an EMBL/GenBank/DDBJ whole genome shotgun (WGS) entry which is preliminary data.</text>
</comment>
<name>A0A0B0MEA1_GOSAR</name>
<evidence type="ECO:0000313" key="1">
    <source>
        <dbReference type="EMBL" id="KHF97230.1"/>
    </source>
</evidence>
<sequence length="28" mass="3049">MCCGYLTACVSSPCSYVLSDSLCEQTRE</sequence>
<reference evidence="2" key="1">
    <citation type="submission" date="2014-09" db="EMBL/GenBank/DDBJ databases">
        <authorList>
            <person name="Mudge J."/>
            <person name="Ramaraj T."/>
            <person name="Lindquist I.E."/>
            <person name="Bharti A.K."/>
            <person name="Sundararajan A."/>
            <person name="Cameron C.T."/>
            <person name="Woodward J.E."/>
            <person name="May G.D."/>
            <person name="Brubaker C."/>
            <person name="Broadhvest J."/>
            <person name="Wilkins T.A."/>
        </authorList>
    </citation>
    <scope>NUCLEOTIDE SEQUENCE</scope>
    <source>
        <strain evidence="2">cv. AKA8401</strain>
    </source>
</reference>
<gene>
    <name evidence="1" type="ORF">F383_36900</name>
</gene>